<feature type="compositionally biased region" description="Basic residues" evidence="1">
    <location>
        <begin position="365"/>
        <end position="381"/>
    </location>
</feature>
<sequence length="417" mass="48517">MLQSYLADKTRILRPLLAAEFNQEMLQDAMAIILCPKERGVGLHRIEGLAARTMVRFIRRWSRYQMPNPLLDNDMDNLLIQLNELHSRLLILIEDYITKATASSPPREYSCVPQMRTNERHLMFKGAKITRRFDSANLSAAERKRFLHAFLVHELCCMTGNVEFHQQAITGDWHAMPYTRILSRTEYESVKCVDLYFRSLYGAIFVQCDDHGFLPRAEEGRTLRLRTHSPRGSLFYAEQYEPALAWFPTPGVSVNNYAESFSRLGLYRILEFLSYDLANLDGRKALQAKMDFVWNSEHPAKTKKWSNAYKSLMLTTSNTPFDKVYTPIGADDHDAVQLMVAQQSAWVFFDDERFYPTAPTDKRTKPPKSPKSPKHKTRKLGKKYDRREIVLKCGRRDRPKRCIRKVEGQRIEQSHNV</sequence>
<accession>A0A9W8PVW5</accession>
<evidence type="ECO:0000313" key="3">
    <source>
        <dbReference type="Proteomes" id="UP001152130"/>
    </source>
</evidence>
<gene>
    <name evidence="2" type="ORF">NW766_003432</name>
</gene>
<comment type="caution">
    <text evidence="2">The sequence shown here is derived from an EMBL/GenBank/DDBJ whole genome shotgun (WGS) entry which is preliminary data.</text>
</comment>
<reference evidence="2" key="1">
    <citation type="submission" date="2022-10" db="EMBL/GenBank/DDBJ databases">
        <title>Fusarium specimens isolated from Avocado Roots.</title>
        <authorList>
            <person name="Stajich J."/>
            <person name="Roper C."/>
            <person name="Heimlech-Rivalta G."/>
        </authorList>
    </citation>
    <scope>NUCLEOTIDE SEQUENCE</scope>
    <source>
        <strain evidence="2">CF00143</strain>
    </source>
</reference>
<evidence type="ECO:0000256" key="1">
    <source>
        <dbReference type="SAM" id="MobiDB-lite"/>
    </source>
</evidence>
<proteinExistence type="predicted"/>
<dbReference type="AlphaFoldDB" id="A0A9W8PVW5"/>
<dbReference type="Proteomes" id="UP001152130">
    <property type="component" value="Unassembled WGS sequence"/>
</dbReference>
<feature type="region of interest" description="Disordered" evidence="1">
    <location>
        <begin position="357"/>
        <end position="383"/>
    </location>
</feature>
<protein>
    <submittedName>
        <fullName evidence="2">Uncharacterized protein</fullName>
    </submittedName>
</protein>
<keyword evidence="3" id="KW-1185">Reference proteome</keyword>
<dbReference type="EMBL" id="JAPDHF010000004">
    <property type="protein sequence ID" value="KAJ4019674.1"/>
    <property type="molecule type" value="Genomic_DNA"/>
</dbReference>
<evidence type="ECO:0000313" key="2">
    <source>
        <dbReference type="EMBL" id="KAJ4019674.1"/>
    </source>
</evidence>
<name>A0A9W8PVW5_9HYPO</name>
<organism evidence="2 3">
    <name type="scientific">Fusarium irregulare</name>
    <dbReference type="NCBI Taxonomy" id="2494466"/>
    <lineage>
        <taxon>Eukaryota</taxon>
        <taxon>Fungi</taxon>
        <taxon>Dikarya</taxon>
        <taxon>Ascomycota</taxon>
        <taxon>Pezizomycotina</taxon>
        <taxon>Sordariomycetes</taxon>
        <taxon>Hypocreomycetidae</taxon>
        <taxon>Hypocreales</taxon>
        <taxon>Nectriaceae</taxon>
        <taxon>Fusarium</taxon>
        <taxon>Fusarium incarnatum-equiseti species complex</taxon>
    </lineage>
</organism>